<name>A0ABS1KXW6_9BACT</name>
<keyword evidence="3" id="KW-1185">Reference proteome</keyword>
<proteinExistence type="predicted"/>
<dbReference type="InterPro" id="IPR036761">
    <property type="entry name" value="TTHA0802/YceI-like_sf"/>
</dbReference>
<dbReference type="SUPFAM" id="SSF101874">
    <property type="entry name" value="YceI-like"/>
    <property type="match status" value="1"/>
</dbReference>
<reference evidence="2 3" key="1">
    <citation type="submission" date="2021-01" db="EMBL/GenBank/DDBJ databases">
        <title>Chryseolinea sp. Jin1 Genome sequencing and assembly.</title>
        <authorList>
            <person name="Kim I."/>
        </authorList>
    </citation>
    <scope>NUCLEOTIDE SEQUENCE [LARGE SCALE GENOMIC DNA]</scope>
    <source>
        <strain evidence="2 3">Jin1</strain>
    </source>
</reference>
<dbReference type="Proteomes" id="UP000613030">
    <property type="component" value="Unassembled WGS sequence"/>
</dbReference>
<feature type="domain" description="Lipid/polyisoprenoid-binding YceI-like" evidence="1">
    <location>
        <begin position="4"/>
        <end position="159"/>
    </location>
</feature>
<evidence type="ECO:0000313" key="3">
    <source>
        <dbReference type="Proteomes" id="UP000613030"/>
    </source>
</evidence>
<gene>
    <name evidence="2" type="ORF">JI741_23915</name>
</gene>
<dbReference type="Pfam" id="PF04264">
    <property type="entry name" value="YceI"/>
    <property type="match status" value="1"/>
</dbReference>
<comment type="caution">
    <text evidence="2">The sequence shown here is derived from an EMBL/GenBank/DDBJ whole genome shotgun (WGS) entry which is preliminary data.</text>
</comment>
<dbReference type="SMART" id="SM00867">
    <property type="entry name" value="YceI"/>
    <property type="match status" value="1"/>
</dbReference>
<dbReference type="PANTHER" id="PTHR34406:SF1">
    <property type="entry name" value="PROTEIN YCEI"/>
    <property type="match status" value="1"/>
</dbReference>
<evidence type="ECO:0000313" key="2">
    <source>
        <dbReference type="EMBL" id="MBL0744300.1"/>
    </source>
</evidence>
<organism evidence="2 3">
    <name type="scientific">Chryseolinea lacunae</name>
    <dbReference type="NCBI Taxonomy" id="2801331"/>
    <lineage>
        <taxon>Bacteria</taxon>
        <taxon>Pseudomonadati</taxon>
        <taxon>Bacteroidota</taxon>
        <taxon>Cytophagia</taxon>
        <taxon>Cytophagales</taxon>
        <taxon>Fulvivirgaceae</taxon>
        <taxon>Chryseolinea</taxon>
    </lineage>
</organism>
<protein>
    <submittedName>
        <fullName evidence="2">YceI family protein</fullName>
    </submittedName>
</protein>
<evidence type="ECO:0000259" key="1">
    <source>
        <dbReference type="SMART" id="SM00867"/>
    </source>
</evidence>
<dbReference type="Gene3D" id="2.40.128.110">
    <property type="entry name" value="Lipid/polyisoprenoid-binding, YceI-like"/>
    <property type="match status" value="1"/>
</dbReference>
<sequence length="161" mass="18398">MAQRYSAEKTFVSFFSKASVEDIKAENTKAVSMFDATSGEVAYSVPIKDFKFAKSLMQEHFNEKYLESEKYPKSTFEGKIVGFKGLVEGVQQVHAQGKLTIHGVTHDVDIPGTLEKQADRLVMKSKFMVKLEDYKVRIPQLFWKNIAEQVEVTIDFTYQPK</sequence>
<accession>A0ABS1KXW6</accession>
<dbReference type="EMBL" id="JAERRB010000010">
    <property type="protein sequence ID" value="MBL0744300.1"/>
    <property type="molecule type" value="Genomic_DNA"/>
</dbReference>
<dbReference type="InterPro" id="IPR007372">
    <property type="entry name" value="Lipid/polyisoprenoid-bd_YceI"/>
</dbReference>
<dbReference type="PANTHER" id="PTHR34406">
    <property type="entry name" value="PROTEIN YCEI"/>
    <property type="match status" value="1"/>
</dbReference>